<feature type="compositionally biased region" description="Basic and acidic residues" evidence="2">
    <location>
        <begin position="13"/>
        <end position="29"/>
    </location>
</feature>
<evidence type="ECO:0000256" key="1">
    <source>
        <dbReference type="SAM" id="Coils"/>
    </source>
</evidence>
<comment type="caution">
    <text evidence="3">The sequence shown here is derived from an EMBL/GenBank/DDBJ whole genome shotgun (WGS) entry which is preliminary data.</text>
</comment>
<feature type="compositionally biased region" description="Polar residues" evidence="2">
    <location>
        <begin position="1"/>
        <end position="12"/>
    </location>
</feature>
<reference evidence="3" key="1">
    <citation type="submission" date="2014-01" db="EMBL/GenBank/DDBJ databases">
        <title>The genome of the white-rot fungus Pycnoporus cinnabarinus: a basidiomycete model with a versatile arsenal for lignocellulosic biomass breakdown.</title>
        <authorList>
            <person name="Levasseur A."/>
            <person name="Lomascolo A."/>
            <person name="Ruiz-Duenas F.J."/>
            <person name="Uzan E."/>
            <person name="Piumi F."/>
            <person name="Kues U."/>
            <person name="Ram A.F.J."/>
            <person name="Murat C."/>
            <person name="Haon M."/>
            <person name="Benoit I."/>
            <person name="Arfi Y."/>
            <person name="Chevret D."/>
            <person name="Drula E."/>
            <person name="Kwon M.J."/>
            <person name="Gouret P."/>
            <person name="Lesage-Meessen L."/>
            <person name="Lombard V."/>
            <person name="Mariette J."/>
            <person name="Noirot C."/>
            <person name="Park J."/>
            <person name="Patyshakuliyeva A."/>
            <person name="Wieneger R.A.B."/>
            <person name="Wosten H.A.B."/>
            <person name="Martin F."/>
            <person name="Coutinho P.M."/>
            <person name="de Vries R."/>
            <person name="Martinez A.T."/>
            <person name="Klopp C."/>
            <person name="Pontarotti P."/>
            <person name="Henrissat B."/>
            <person name="Record E."/>
        </authorList>
    </citation>
    <scope>NUCLEOTIDE SEQUENCE [LARGE SCALE GENOMIC DNA]</scope>
    <source>
        <strain evidence="3">BRFM137</strain>
    </source>
</reference>
<feature type="compositionally biased region" description="Acidic residues" evidence="2">
    <location>
        <begin position="514"/>
        <end position="523"/>
    </location>
</feature>
<feature type="compositionally biased region" description="Basic and acidic residues" evidence="2">
    <location>
        <begin position="266"/>
        <end position="275"/>
    </location>
</feature>
<feature type="region of interest" description="Disordered" evidence="2">
    <location>
        <begin position="1"/>
        <end position="43"/>
    </location>
</feature>
<evidence type="ECO:0000256" key="2">
    <source>
        <dbReference type="SAM" id="MobiDB-lite"/>
    </source>
</evidence>
<feature type="compositionally biased region" description="Basic residues" evidence="2">
    <location>
        <begin position="276"/>
        <end position="288"/>
    </location>
</feature>
<accession>A0A060SAF7</accession>
<dbReference type="EMBL" id="CCBP010000102">
    <property type="protein sequence ID" value="CDO71502.1"/>
    <property type="molecule type" value="Genomic_DNA"/>
</dbReference>
<dbReference type="Proteomes" id="UP000029665">
    <property type="component" value="Unassembled WGS sequence"/>
</dbReference>
<feature type="region of interest" description="Disordered" evidence="2">
    <location>
        <begin position="266"/>
        <end position="288"/>
    </location>
</feature>
<keyword evidence="4" id="KW-1185">Reference proteome</keyword>
<dbReference type="OrthoDB" id="10589021at2759"/>
<dbReference type="HOGENOM" id="CLU_421582_0_0_1"/>
<dbReference type="AlphaFoldDB" id="A0A060SAF7"/>
<feature type="compositionally biased region" description="Acidic residues" evidence="2">
    <location>
        <begin position="572"/>
        <end position="582"/>
    </location>
</feature>
<sequence>MSESESLHNNTPLRKDIPEGRMPGTDDMRTGQAVAGAQGPQRVRTGNVQLIGGQGVPKSLMDAIQQLQAENRELRERMDEQTRTFDSKIFQLHDGFEMLMANQLTLRKDISEVYDVLGDAVNNEIPFLRRKVDELEGKLTGATRATFEDPQPSVPVKKKRDTHLEAVVHSVMQHLMGITHADTPPENELPLGVFWTREPRQLRPRWEGWVENLRGWVPEILEKIRMHGSKYSKQKNAEQLLEIPLDELQHYVFVYWESLKAKVKDSAKGESEQEKKRQKRRRAARKRNKCAERMEVRAKVPELTGQEYDWFFDDWRYHSTDESTGQGAADDAGGWNREASASVVDPASEDEMYQSTATETKAWVSRPPRYRIPEFEVDVIERIDREVYRARKNRGAKVQPASGQLGVPRKKQGGWFHRRVRGVGKDTELPMLDRGRKFDPSGAPERALTMIPRTMVDENWLQLQPRSKWQRRITAPGNTLTAGSGDGEEEDDDNNEGVDGQYQRRQYRRSDTSGNEDADEDDSYYGHRDEDGADGAMDDRHTNLRGAGLDSGASMGFDANRSDAGTMLGRDQDDEGDQYGDADITEGWLLPTRAHRTRHAASGPARRSLLAELQDDRIELPIPESHAFQRPPLGPQIGMSDRVQWFEEGE</sequence>
<keyword evidence="1" id="KW-0175">Coiled coil</keyword>
<feature type="compositionally biased region" description="Acidic residues" evidence="2">
    <location>
        <begin position="486"/>
        <end position="496"/>
    </location>
</feature>
<feature type="coiled-coil region" evidence="1">
    <location>
        <begin position="57"/>
        <end position="84"/>
    </location>
</feature>
<name>A0A060SAF7_PYCCI</name>
<protein>
    <submittedName>
        <fullName evidence="3">Uncharacterized protein</fullName>
    </submittedName>
</protein>
<organism evidence="3 4">
    <name type="scientific">Pycnoporus cinnabarinus</name>
    <name type="common">Cinnabar-red polypore</name>
    <name type="synonym">Trametes cinnabarina</name>
    <dbReference type="NCBI Taxonomy" id="5643"/>
    <lineage>
        <taxon>Eukaryota</taxon>
        <taxon>Fungi</taxon>
        <taxon>Dikarya</taxon>
        <taxon>Basidiomycota</taxon>
        <taxon>Agaricomycotina</taxon>
        <taxon>Agaricomycetes</taxon>
        <taxon>Polyporales</taxon>
        <taxon>Polyporaceae</taxon>
        <taxon>Trametes</taxon>
    </lineage>
</organism>
<evidence type="ECO:0000313" key="4">
    <source>
        <dbReference type="Proteomes" id="UP000029665"/>
    </source>
</evidence>
<gene>
    <name evidence="3" type="ORF">BN946_scf184910.g1</name>
</gene>
<proteinExistence type="predicted"/>
<evidence type="ECO:0000313" key="3">
    <source>
        <dbReference type="EMBL" id="CDO71502.1"/>
    </source>
</evidence>
<feature type="region of interest" description="Disordered" evidence="2">
    <location>
        <begin position="468"/>
        <end position="582"/>
    </location>
</feature>